<comment type="caution">
    <text evidence="2">The sequence shown here is derived from an EMBL/GenBank/DDBJ whole genome shotgun (WGS) entry which is preliminary data.</text>
</comment>
<protein>
    <submittedName>
        <fullName evidence="2">Uncharacterized protein</fullName>
    </submittedName>
</protein>
<organism evidence="2 3">
    <name type="scientific">Actinomadura nitritigenes</name>
    <dbReference type="NCBI Taxonomy" id="134602"/>
    <lineage>
        <taxon>Bacteria</taxon>
        <taxon>Bacillati</taxon>
        <taxon>Actinomycetota</taxon>
        <taxon>Actinomycetes</taxon>
        <taxon>Streptosporangiales</taxon>
        <taxon>Thermomonosporaceae</taxon>
        <taxon>Actinomadura</taxon>
    </lineage>
</organism>
<dbReference type="InterPro" id="IPR046674">
    <property type="entry name" value="DUF6544"/>
</dbReference>
<dbReference type="Proteomes" id="UP000666915">
    <property type="component" value="Unassembled WGS sequence"/>
</dbReference>
<feature type="region of interest" description="Disordered" evidence="1">
    <location>
        <begin position="1"/>
        <end position="26"/>
    </location>
</feature>
<keyword evidence="3" id="KW-1185">Reference proteome</keyword>
<evidence type="ECO:0000313" key="2">
    <source>
        <dbReference type="EMBL" id="MBO2443483.1"/>
    </source>
</evidence>
<reference evidence="2 3" key="1">
    <citation type="submission" date="2021-03" db="EMBL/GenBank/DDBJ databases">
        <authorList>
            <person name="Kanchanasin P."/>
            <person name="Saeng-In P."/>
            <person name="Phongsopitanun W."/>
            <person name="Yuki M."/>
            <person name="Kudo T."/>
            <person name="Ohkuma M."/>
            <person name="Tanasupawat S."/>
        </authorList>
    </citation>
    <scope>NUCLEOTIDE SEQUENCE [LARGE SCALE GENOMIC DNA]</scope>
    <source>
        <strain evidence="2 3">L46</strain>
    </source>
</reference>
<sequence length="248" mass="26887">MTKAAGRDWTDLAAVSESGTPFDPEMTRHLPEPARRWLDHAIRPGTPLPPAALLHMRGRIRLGSWRAFRATQILRPPHGFVWAARARVAGLPVKGFDRYSGGDGEMRWRMLGALPVMSASGPDITRSAAGRLASEFVFAPAVALSPAVSWATVSAHRARADLTVGGTAHSVVLTVSPEGALVELTLDRWGAPEGGAFGRHVFGARFSGEAAHGGYTLPARVRAGWWYGTGRWDRGEFIRFALDRAEFL</sequence>
<accession>A0ABS3RCZ1</accession>
<dbReference type="EMBL" id="JAGEOK010000033">
    <property type="protein sequence ID" value="MBO2443483.1"/>
    <property type="molecule type" value="Genomic_DNA"/>
</dbReference>
<feature type="compositionally biased region" description="Basic and acidic residues" evidence="1">
    <location>
        <begin position="1"/>
        <end position="10"/>
    </location>
</feature>
<evidence type="ECO:0000313" key="3">
    <source>
        <dbReference type="Proteomes" id="UP000666915"/>
    </source>
</evidence>
<dbReference type="RefSeq" id="WP_208271794.1">
    <property type="nucleotide sequence ID" value="NZ_BAAAGM010000026.1"/>
</dbReference>
<name>A0ABS3RCZ1_9ACTN</name>
<dbReference type="Pfam" id="PF20181">
    <property type="entry name" value="DUF6544"/>
    <property type="match status" value="1"/>
</dbReference>
<gene>
    <name evidence="2" type="ORF">J4557_38755</name>
</gene>
<proteinExistence type="predicted"/>
<evidence type="ECO:0000256" key="1">
    <source>
        <dbReference type="SAM" id="MobiDB-lite"/>
    </source>
</evidence>